<comment type="caution">
    <text evidence="9">The sequence shown here is derived from an EMBL/GenBank/DDBJ whole genome shotgun (WGS) entry which is preliminary data.</text>
</comment>
<dbReference type="InterPro" id="IPR002504">
    <property type="entry name" value="NADK"/>
</dbReference>
<evidence type="ECO:0000256" key="3">
    <source>
        <dbReference type="ARBA" id="ARBA00022777"/>
    </source>
</evidence>
<dbReference type="NCBIfam" id="NF002306">
    <property type="entry name" value="PRK01231.1"/>
    <property type="match status" value="1"/>
</dbReference>
<feature type="binding site" evidence="8">
    <location>
        <begin position="192"/>
        <end position="197"/>
    </location>
    <ligand>
        <name>NAD(+)</name>
        <dbReference type="ChEBI" id="CHEBI:57540"/>
    </ligand>
</feature>
<feature type="binding site" evidence="8">
    <location>
        <begin position="151"/>
        <end position="152"/>
    </location>
    <ligand>
        <name>NAD(+)</name>
        <dbReference type="ChEBI" id="CHEBI:57540"/>
    </ligand>
</feature>
<dbReference type="Proteomes" id="UP000216101">
    <property type="component" value="Unassembled WGS sequence"/>
</dbReference>
<dbReference type="GO" id="GO:0005737">
    <property type="term" value="C:cytoplasm"/>
    <property type="evidence" value="ECO:0007669"/>
    <property type="project" value="UniProtKB-SubCell"/>
</dbReference>
<dbReference type="GO" id="GO:0006741">
    <property type="term" value="P:NADP+ biosynthetic process"/>
    <property type="evidence" value="ECO:0007669"/>
    <property type="project" value="UniProtKB-UniRule"/>
</dbReference>
<evidence type="ECO:0000256" key="1">
    <source>
        <dbReference type="ARBA" id="ARBA00022679"/>
    </source>
</evidence>
<evidence type="ECO:0000256" key="2">
    <source>
        <dbReference type="ARBA" id="ARBA00022741"/>
    </source>
</evidence>
<dbReference type="GO" id="GO:0003951">
    <property type="term" value="F:NAD+ kinase activity"/>
    <property type="evidence" value="ECO:0007669"/>
    <property type="project" value="UniProtKB-UniRule"/>
</dbReference>
<comment type="subcellular location">
    <subcellularLocation>
        <location evidence="8">Cytoplasm</location>
    </subcellularLocation>
</comment>
<dbReference type="GO" id="GO:0051287">
    <property type="term" value="F:NAD binding"/>
    <property type="evidence" value="ECO:0007669"/>
    <property type="project" value="UniProtKB-ARBA"/>
</dbReference>
<dbReference type="GO" id="GO:0005524">
    <property type="term" value="F:ATP binding"/>
    <property type="evidence" value="ECO:0007669"/>
    <property type="project" value="UniProtKB-KW"/>
</dbReference>
<dbReference type="InterPro" id="IPR017437">
    <property type="entry name" value="ATP-NAD_kinase_PpnK-typ_C"/>
</dbReference>
<evidence type="ECO:0000313" key="10">
    <source>
        <dbReference type="Proteomes" id="UP000216101"/>
    </source>
</evidence>
<dbReference type="InterPro" id="IPR017438">
    <property type="entry name" value="ATP-NAD_kinase_N"/>
</dbReference>
<comment type="caution">
    <text evidence="8">Lacks conserved residue(s) required for the propagation of feature annotation.</text>
</comment>
<keyword evidence="2 8" id="KW-0547">Nucleotide-binding</keyword>
<keyword evidence="1 8" id="KW-0808">Transferase</keyword>
<dbReference type="FunFam" id="2.60.200.30:FF:000009">
    <property type="entry name" value="Poly(P)/ATP NAD kinase"/>
    <property type="match status" value="1"/>
</dbReference>
<keyword evidence="10" id="KW-1185">Reference proteome</keyword>
<keyword evidence="4 8" id="KW-0067">ATP-binding</keyword>
<feature type="binding site" evidence="8">
    <location>
        <position position="179"/>
    </location>
    <ligand>
        <name>NAD(+)</name>
        <dbReference type="ChEBI" id="CHEBI:57540"/>
    </ligand>
</feature>
<evidence type="ECO:0000256" key="8">
    <source>
        <dbReference type="HAMAP-Rule" id="MF_00361"/>
    </source>
</evidence>
<dbReference type="GO" id="GO:0019674">
    <property type="term" value="P:NAD+ metabolic process"/>
    <property type="evidence" value="ECO:0007669"/>
    <property type="project" value="InterPro"/>
</dbReference>
<dbReference type="Gene3D" id="3.40.50.10330">
    <property type="entry name" value="Probable inorganic polyphosphate/atp-NAD kinase, domain 1"/>
    <property type="match status" value="1"/>
</dbReference>
<dbReference type="AlphaFoldDB" id="A0A266Q7J7"/>
<reference evidence="10" key="1">
    <citation type="submission" date="2017-05" db="EMBL/GenBank/DDBJ databases">
        <authorList>
            <person name="Barney B.M."/>
        </authorList>
    </citation>
    <scope>NUCLEOTIDE SEQUENCE [LARGE SCALE GENOMIC DNA]</scope>
    <source>
        <strain evidence="10">PSBB022</strain>
    </source>
</reference>
<gene>
    <name evidence="8" type="primary">nadK</name>
    <name evidence="9" type="ORF">CBP51_01850</name>
</gene>
<comment type="catalytic activity">
    <reaction evidence="7 8">
        <text>NAD(+) + ATP = ADP + NADP(+) + H(+)</text>
        <dbReference type="Rhea" id="RHEA:18629"/>
        <dbReference type="ChEBI" id="CHEBI:15378"/>
        <dbReference type="ChEBI" id="CHEBI:30616"/>
        <dbReference type="ChEBI" id="CHEBI:57540"/>
        <dbReference type="ChEBI" id="CHEBI:58349"/>
        <dbReference type="ChEBI" id="CHEBI:456216"/>
        <dbReference type="EC" id="2.7.1.23"/>
    </reaction>
</comment>
<dbReference type="Gene3D" id="2.60.200.30">
    <property type="entry name" value="Probable inorganic polyphosphate/atp-NAD kinase, domain 2"/>
    <property type="match status" value="1"/>
</dbReference>
<organism evidence="9 10">
    <name type="scientific">Cellvibrio mixtus</name>
    <dbReference type="NCBI Taxonomy" id="39650"/>
    <lineage>
        <taxon>Bacteria</taxon>
        <taxon>Pseudomonadati</taxon>
        <taxon>Pseudomonadota</taxon>
        <taxon>Gammaproteobacteria</taxon>
        <taxon>Cellvibrionales</taxon>
        <taxon>Cellvibrionaceae</taxon>
        <taxon>Cellvibrio</taxon>
    </lineage>
</organism>
<keyword evidence="5 8" id="KW-0521">NADP</keyword>
<comment type="cofactor">
    <cofactor evidence="8">
        <name>a divalent metal cation</name>
        <dbReference type="ChEBI" id="CHEBI:60240"/>
    </cofactor>
</comment>
<dbReference type="PANTHER" id="PTHR20275">
    <property type="entry name" value="NAD KINASE"/>
    <property type="match status" value="1"/>
</dbReference>
<evidence type="ECO:0000256" key="5">
    <source>
        <dbReference type="ARBA" id="ARBA00022857"/>
    </source>
</evidence>
<protein>
    <recommendedName>
        <fullName evidence="8">NAD kinase</fullName>
        <ecNumber evidence="8">2.7.1.23</ecNumber>
    </recommendedName>
    <alternativeName>
        <fullName evidence="8">ATP-dependent NAD kinase</fullName>
    </alternativeName>
</protein>
<feature type="binding site" evidence="8">
    <location>
        <begin position="77"/>
        <end position="78"/>
    </location>
    <ligand>
        <name>NAD(+)</name>
        <dbReference type="ChEBI" id="CHEBI:57540"/>
    </ligand>
</feature>
<dbReference type="PANTHER" id="PTHR20275:SF0">
    <property type="entry name" value="NAD KINASE"/>
    <property type="match status" value="1"/>
</dbReference>
<comment type="function">
    <text evidence="8">Involved in the regulation of the intracellular balance of NAD and NADP, and is a key enzyme in the biosynthesis of NADP. Catalyzes specifically the phosphorylation on 2'-hydroxyl of the adenosine moiety of NAD to yield NADP.</text>
</comment>
<name>A0A266Q7J7_9GAMM</name>
<dbReference type="RefSeq" id="WP_078043185.1">
    <property type="nucleotide sequence ID" value="NZ_NHNI01000001.1"/>
</dbReference>
<keyword evidence="3 8" id="KW-0418">Kinase</keyword>
<keyword evidence="6 8" id="KW-0520">NAD</keyword>
<evidence type="ECO:0000256" key="4">
    <source>
        <dbReference type="ARBA" id="ARBA00022840"/>
    </source>
</evidence>
<accession>A0A266Q7J7</accession>
<feature type="active site" description="Proton acceptor" evidence="8">
    <location>
        <position position="77"/>
    </location>
</feature>
<dbReference type="SUPFAM" id="SSF111331">
    <property type="entry name" value="NAD kinase/diacylglycerol kinase-like"/>
    <property type="match status" value="1"/>
</dbReference>
<dbReference type="STRING" id="1209072.GCA_000766945_00408"/>
<keyword evidence="8" id="KW-0963">Cytoplasm</keyword>
<sequence length="299" mass="32878">MTHFSTIGLIGHLNNERAVYSLKRLIRFLQQRNKAFVLEAETAALITDEGMVAAAQQVMDMETLGQVCDLVIVVGGDGSLLRGARALAKYQVPLLGVNRGRLGFLTDITPEDIENKVNEVLSGKFTSEKRFLLDMEVKRDGQFIDSADALNDVVLHPGKFIHMLQFEIYVDGVFVTSQRSDGVIVATPTGSTAYSLSGGGPILHPTLDAIVVVPMNPHTLSSRPIVVAGNSEISIRVGEHNRAEPMVTCDGSSHVEVQTGDEICIRKKDQLLELLHPLDYNFYQRCRSKLGWGGHLLRE</sequence>
<proteinExistence type="inferred from homology"/>
<feature type="binding site" evidence="8">
    <location>
        <position position="162"/>
    </location>
    <ligand>
        <name>NAD(+)</name>
        <dbReference type="ChEBI" id="CHEBI:57540"/>
    </ligand>
</feature>
<dbReference type="GO" id="GO:0046872">
    <property type="term" value="F:metal ion binding"/>
    <property type="evidence" value="ECO:0007669"/>
    <property type="project" value="UniProtKB-UniRule"/>
</dbReference>
<comment type="similarity">
    <text evidence="8">Belongs to the NAD kinase family.</text>
</comment>
<evidence type="ECO:0000256" key="6">
    <source>
        <dbReference type="ARBA" id="ARBA00023027"/>
    </source>
</evidence>
<dbReference type="EC" id="2.7.1.23" evidence="8"/>
<evidence type="ECO:0000256" key="7">
    <source>
        <dbReference type="ARBA" id="ARBA00047925"/>
    </source>
</evidence>
<dbReference type="HAMAP" id="MF_00361">
    <property type="entry name" value="NAD_kinase"/>
    <property type="match status" value="1"/>
</dbReference>
<dbReference type="Pfam" id="PF20143">
    <property type="entry name" value="NAD_kinase_C"/>
    <property type="match status" value="1"/>
</dbReference>
<evidence type="ECO:0000313" key="9">
    <source>
        <dbReference type="EMBL" id="OZY85815.1"/>
    </source>
</evidence>
<dbReference type="EMBL" id="NHNI01000001">
    <property type="protein sequence ID" value="OZY85815.1"/>
    <property type="molecule type" value="Genomic_DNA"/>
</dbReference>
<dbReference type="Pfam" id="PF01513">
    <property type="entry name" value="NAD_kinase"/>
    <property type="match status" value="1"/>
</dbReference>
<feature type="binding site" evidence="8">
    <location>
        <position position="181"/>
    </location>
    <ligand>
        <name>NAD(+)</name>
        <dbReference type="ChEBI" id="CHEBI:57540"/>
    </ligand>
</feature>
<dbReference type="InterPro" id="IPR016064">
    <property type="entry name" value="NAD/diacylglycerol_kinase_sf"/>
</dbReference>
<feature type="binding site" evidence="8">
    <location>
        <position position="82"/>
    </location>
    <ligand>
        <name>NAD(+)</name>
        <dbReference type="ChEBI" id="CHEBI:57540"/>
    </ligand>
</feature>